<evidence type="ECO:0000259" key="8">
    <source>
        <dbReference type="Pfam" id="PF12704"/>
    </source>
</evidence>
<feature type="domain" description="ABC3 transporter permease C-terminal" evidence="7">
    <location>
        <begin position="277"/>
        <end position="389"/>
    </location>
</feature>
<organism evidence="9 10">
    <name type="scientific">Fulvivirga lutea</name>
    <dbReference type="NCBI Taxonomy" id="2810512"/>
    <lineage>
        <taxon>Bacteria</taxon>
        <taxon>Pseudomonadati</taxon>
        <taxon>Bacteroidota</taxon>
        <taxon>Cytophagia</taxon>
        <taxon>Cytophagales</taxon>
        <taxon>Fulvivirgaceae</taxon>
        <taxon>Fulvivirga</taxon>
    </lineage>
</organism>
<dbReference type="PANTHER" id="PTHR30572:SF18">
    <property type="entry name" value="ABC-TYPE MACROLIDE FAMILY EXPORT SYSTEM PERMEASE COMPONENT 2"/>
    <property type="match status" value="1"/>
</dbReference>
<dbReference type="GO" id="GO:0005886">
    <property type="term" value="C:plasma membrane"/>
    <property type="evidence" value="ECO:0007669"/>
    <property type="project" value="UniProtKB-SubCell"/>
</dbReference>
<evidence type="ECO:0000313" key="9">
    <source>
        <dbReference type="EMBL" id="QSE97922.1"/>
    </source>
</evidence>
<dbReference type="GO" id="GO:0022857">
    <property type="term" value="F:transmembrane transporter activity"/>
    <property type="evidence" value="ECO:0007669"/>
    <property type="project" value="TreeGrafter"/>
</dbReference>
<dbReference type="InterPro" id="IPR050250">
    <property type="entry name" value="Macrolide_Exporter_MacB"/>
</dbReference>
<feature type="transmembrane region" description="Helical" evidence="6">
    <location>
        <begin position="716"/>
        <end position="735"/>
    </location>
</feature>
<feature type="transmembrane region" description="Helical" evidence="6">
    <location>
        <begin position="325"/>
        <end position="347"/>
    </location>
</feature>
<gene>
    <name evidence="9" type="ORF">JR347_02205</name>
</gene>
<dbReference type="InterPro" id="IPR025857">
    <property type="entry name" value="MacB_PCD"/>
</dbReference>
<name>A0A974WIU1_9BACT</name>
<dbReference type="Pfam" id="PF12704">
    <property type="entry name" value="MacB_PCD"/>
    <property type="match status" value="2"/>
</dbReference>
<evidence type="ECO:0000256" key="1">
    <source>
        <dbReference type="ARBA" id="ARBA00004651"/>
    </source>
</evidence>
<dbReference type="AlphaFoldDB" id="A0A974WIU1"/>
<dbReference type="EMBL" id="CP070608">
    <property type="protein sequence ID" value="QSE97922.1"/>
    <property type="molecule type" value="Genomic_DNA"/>
</dbReference>
<feature type="transmembrane region" description="Helical" evidence="6">
    <location>
        <begin position="747"/>
        <end position="768"/>
    </location>
</feature>
<evidence type="ECO:0000256" key="5">
    <source>
        <dbReference type="ARBA" id="ARBA00023136"/>
    </source>
</evidence>
<keyword evidence="10" id="KW-1185">Reference proteome</keyword>
<keyword evidence="2" id="KW-1003">Cell membrane</keyword>
<dbReference type="Proteomes" id="UP000662783">
    <property type="component" value="Chromosome"/>
</dbReference>
<evidence type="ECO:0000256" key="3">
    <source>
        <dbReference type="ARBA" id="ARBA00022692"/>
    </source>
</evidence>
<comment type="subcellular location">
    <subcellularLocation>
        <location evidence="1">Cell membrane</location>
        <topology evidence="1">Multi-pass membrane protein</topology>
    </subcellularLocation>
</comment>
<evidence type="ECO:0000259" key="7">
    <source>
        <dbReference type="Pfam" id="PF02687"/>
    </source>
</evidence>
<feature type="transmembrane region" description="Helical" evidence="6">
    <location>
        <begin position="412"/>
        <end position="431"/>
    </location>
</feature>
<accession>A0A974WIU1</accession>
<feature type="domain" description="MacB-like periplasmic core" evidence="8">
    <location>
        <begin position="420"/>
        <end position="624"/>
    </location>
</feature>
<reference evidence="9" key="1">
    <citation type="submission" date="2021-02" db="EMBL/GenBank/DDBJ databases">
        <title>Fulvivirga sp. S481 isolated from sea water.</title>
        <authorList>
            <person name="Bae S.S."/>
            <person name="Baek K."/>
        </authorList>
    </citation>
    <scope>NUCLEOTIDE SEQUENCE</scope>
    <source>
        <strain evidence="9">S481</strain>
    </source>
</reference>
<feature type="transmembrane region" description="Helical" evidence="6">
    <location>
        <begin position="367"/>
        <end position="392"/>
    </location>
</feature>
<feature type="domain" description="MacB-like periplasmic core" evidence="8">
    <location>
        <begin position="20"/>
        <end position="234"/>
    </location>
</feature>
<feature type="transmembrane region" description="Helical" evidence="6">
    <location>
        <begin position="661"/>
        <end position="688"/>
    </location>
</feature>
<dbReference type="KEGG" id="fuv:JR347_02205"/>
<dbReference type="InterPro" id="IPR003838">
    <property type="entry name" value="ABC3_permease_C"/>
</dbReference>
<dbReference type="Pfam" id="PF02687">
    <property type="entry name" value="FtsX"/>
    <property type="match status" value="2"/>
</dbReference>
<dbReference type="RefSeq" id="WP_205722430.1">
    <property type="nucleotide sequence ID" value="NZ_CP070608.1"/>
</dbReference>
<sequence length="787" mass="87909">MLKNFLKITFRSVLKQKLYSSLNVLGLAIGLASTVIILIYAHHELTYDQFHSKSDRIFMAYKERITPNGIQPTYDTWVPMGARFKQEYPEVVSSVRFIDNNSVLEIGEERFEGRVAYSDKELFDIFDFNLKQGDVNNPFPTENSIIISEEMATRYFGNNDPMGKVIRVDSERSYEVTGVLSEIPTNSSIQIDHLISLKTLPIYGQFENDWGASFLNTYVLLNSPSSAAGLEAKFPNLITNIWNEEVQSRTNFKLLPLHDVYDTLLGDTEIAMILLYIAAGILFISGINFVNLYTSSALGRSKEIGVKKVVGSNKKQLMGQFLGESLLITTFSMVLALLVAQLCLPLINSEFNLQLVIPFSNPLTYVAIFSLIIIIGLLSGGYPAFIMSRFGIITSLKGSAAESAGKSTLRDLMIAFQFMISILLIVGTLVISNQIQFLKTTDMGFDKNDLVVIPLSLRNFADGDSAIARVETYKNELLNQSDVISITNSRHIPTDWTGSHVFVQPEGWTDDPMRMAYTYHDAKFFETYGIEITYGKNFNDDSFGDQRESVVLNKAAMEAFGFSDVNGKVIKIGDNALNVVGVIDDFNFETMRETVRPILHFHRQPSNATHNYVTVKTKPGKANEVIEFAEEKWPILNSEAPFEYLFIDDNVARMYEAENRLLLMSTIFSGVAIIVACLGLFGIVSFNVEQRKKEIGIRKVLGASVISILKLISKKFAILILIGFGVSIPIGLHFLNNWLDGFAYHTSLSPLVFVTTLLAVIIIAMITISARTVQAGLTNPVNVLREN</sequence>
<feature type="transmembrane region" description="Helical" evidence="6">
    <location>
        <begin position="270"/>
        <end position="293"/>
    </location>
</feature>
<evidence type="ECO:0000256" key="4">
    <source>
        <dbReference type="ARBA" id="ARBA00022989"/>
    </source>
</evidence>
<keyword evidence="5 6" id="KW-0472">Membrane</keyword>
<feature type="domain" description="ABC3 transporter permease C-terminal" evidence="7">
    <location>
        <begin position="667"/>
        <end position="768"/>
    </location>
</feature>
<evidence type="ECO:0000256" key="6">
    <source>
        <dbReference type="SAM" id="Phobius"/>
    </source>
</evidence>
<evidence type="ECO:0000256" key="2">
    <source>
        <dbReference type="ARBA" id="ARBA00022475"/>
    </source>
</evidence>
<feature type="transmembrane region" description="Helical" evidence="6">
    <location>
        <begin position="21"/>
        <end position="41"/>
    </location>
</feature>
<keyword evidence="4 6" id="KW-1133">Transmembrane helix</keyword>
<proteinExistence type="predicted"/>
<keyword evidence="3 6" id="KW-0812">Transmembrane</keyword>
<protein>
    <submittedName>
        <fullName evidence="9">ABC transporter permease</fullName>
    </submittedName>
</protein>
<dbReference type="PANTHER" id="PTHR30572">
    <property type="entry name" value="MEMBRANE COMPONENT OF TRANSPORTER-RELATED"/>
    <property type="match status" value="1"/>
</dbReference>
<evidence type="ECO:0000313" key="10">
    <source>
        <dbReference type="Proteomes" id="UP000662783"/>
    </source>
</evidence>